<dbReference type="EMBL" id="FNRJ01000001">
    <property type="protein sequence ID" value="SDZ99730.1"/>
    <property type="molecule type" value="Genomic_DNA"/>
</dbReference>
<accession>A0A1H3XKF4</accession>
<dbReference type="Pfam" id="PF16357">
    <property type="entry name" value="PepSY_TM_like_2"/>
    <property type="match status" value="1"/>
</dbReference>
<dbReference type="AlphaFoldDB" id="A0A1H3XKF4"/>
<organism evidence="2 3">
    <name type="scientific">Marinobacterium iners DSM 11526</name>
    <dbReference type="NCBI Taxonomy" id="1122198"/>
    <lineage>
        <taxon>Bacteria</taxon>
        <taxon>Pseudomonadati</taxon>
        <taxon>Pseudomonadota</taxon>
        <taxon>Gammaproteobacteria</taxon>
        <taxon>Oceanospirillales</taxon>
        <taxon>Oceanospirillaceae</taxon>
        <taxon>Marinobacterium</taxon>
    </lineage>
</organism>
<gene>
    <name evidence="2" type="ORF">SAMN02745729_101178</name>
</gene>
<evidence type="ECO:0000313" key="2">
    <source>
        <dbReference type="EMBL" id="SDZ99730.1"/>
    </source>
</evidence>
<keyword evidence="1" id="KW-0472">Membrane</keyword>
<feature type="transmembrane region" description="Helical" evidence="1">
    <location>
        <begin position="196"/>
        <end position="218"/>
    </location>
</feature>
<dbReference type="Proteomes" id="UP000242469">
    <property type="component" value="Unassembled WGS sequence"/>
</dbReference>
<keyword evidence="3" id="KW-1185">Reference proteome</keyword>
<evidence type="ECO:0000256" key="1">
    <source>
        <dbReference type="SAM" id="Phobius"/>
    </source>
</evidence>
<dbReference type="InterPro" id="IPR032307">
    <property type="entry name" value="PepSY_TM-like_2"/>
</dbReference>
<feature type="transmembrane region" description="Helical" evidence="1">
    <location>
        <begin position="224"/>
        <end position="245"/>
    </location>
</feature>
<dbReference type="PANTHER" id="PTHR40115">
    <property type="entry name" value="INNER MEMBRANE PROTEIN WITH PEPSY TM HELIX"/>
    <property type="match status" value="1"/>
</dbReference>
<proteinExistence type="predicted"/>
<evidence type="ECO:0008006" key="4">
    <source>
        <dbReference type="Google" id="ProtNLM"/>
    </source>
</evidence>
<feature type="transmembrane region" description="Helical" evidence="1">
    <location>
        <begin position="59"/>
        <end position="81"/>
    </location>
</feature>
<sequence>MVIENCYSLLRSAGDGVVVMNGATQSVMSVDQTEMERVSEGTQGNAQARSRWLRRLMTWHWISSALALFGMLLFAFTGITLNHAGQIPATPVVETVEARLPPELIESLSSRTDASPADLPGDLRRWLGKEGIGLGNAQPEWSDYELYVSLPRPGGDAWLSVDFESGELLYESTDRGWISYLNDLHKGRNTGTAWSWFIDLFAVLCIVFCLTGLGVLYLHARERISVWPITGLGVMVPLLLAILLVH</sequence>
<reference evidence="3" key="1">
    <citation type="submission" date="2016-10" db="EMBL/GenBank/DDBJ databases">
        <authorList>
            <person name="Varghese N."/>
            <person name="Submissions S."/>
        </authorList>
    </citation>
    <scope>NUCLEOTIDE SEQUENCE [LARGE SCALE GENOMIC DNA]</scope>
    <source>
        <strain evidence="3">DSM 11526</strain>
    </source>
</reference>
<name>A0A1H3XKF4_9GAMM</name>
<keyword evidence="1" id="KW-0812">Transmembrane</keyword>
<dbReference type="PANTHER" id="PTHR40115:SF1">
    <property type="entry name" value="INNER MEMBRANE PROTEIN WITH PEPSY TM HELIX"/>
    <property type="match status" value="1"/>
</dbReference>
<protein>
    <recommendedName>
        <fullName evidence="4">PepSY-associated TM region</fullName>
    </recommendedName>
</protein>
<dbReference type="STRING" id="1122198.SAMN02745729_101178"/>
<keyword evidence="1" id="KW-1133">Transmembrane helix</keyword>
<evidence type="ECO:0000313" key="3">
    <source>
        <dbReference type="Proteomes" id="UP000242469"/>
    </source>
</evidence>